<keyword evidence="3 4" id="KW-0732">Signal</keyword>
<evidence type="ECO:0000256" key="2">
    <source>
        <dbReference type="ARBA" id="ARBA00010742"/>
    </source>
</evidence>
<dbReference type="Gene3D" id="3.40.190.10">
    <property type="entry name" value="Periplasmic binding protein-like II"/>
    <property type="match status" value="2"/>
</dbReference>
<dbReference type="SUPFAM" id="SSF53850">
    <property type="entry name" value="Periplasmic binding protein-like II"/>
    <property type="match status" value="1"/>
</dbReference>
<sequence length="332" mass="34303">MTATRTASGTRSRRSTAQGLLAAGAALTLTATACGTGGGEAADEGGLTPVSVGVLPITAVAPLYLGVEQGLFEEQGLDVTIETGGGGATTVPRVVSGELDFAFGNVVSLIIAREQGLPLTVVANGMTTTGDADTDYSALVVPAGSAIESPAGLEGATVAIDNLQNIGDTSVRHSVRLDGGDPTGVDFVELAFPDMVGAMDTGQIDAAWVVEPFLTIAMEQGATPIAANFVELDPELSIATYFTSDELIASDPDTVDAFTEAMNASLVHAQDNPDETARILTEFTEIDAAVVDELRWPRFRPEIDRGALDTIADLMVTDGLIDSAPDLDTFIR</sequence>
<feature type="domain" description="SsuA/THI5-like" evidence="5">
    <location>
        <begin position="59"/>
        <end position="275"/>
    </location>
</feature>
<name>A0ABU7KDH3_9ACTN</name>
<evidence type="ECO:0000313" key="7">
    <source>
        <dbReference type="Proteomes" id="UP001356095"/>
    </source>
</evidence>
<feature type="signal peptide" evidence="4">
    <location>
        <begin position="1"/>
        <end position="33"/>
    </location>
</feature>
<dbReference type="RefSeq" id="WP_330094048.1">
    <property type="nucleotide sequence ID" value="NZ_JAUZMY010000027.1"/>
</dbReference>
<dbReference type="PANTHER" id="PTHR30024">
    <property type="entry name" value="ALIPHATIC SULFONATES-BINDING PROTEIN-RELATED"/>
    <property type="match status" value="1"/>
</dbReference>
<reference evidence="6 7" key="1">
    <citation type="submission" date="2023-08" db="EMBL/GenBank/DDBJ databases">
        <authorList>
            <person name="Girao M."/>
            <person name="Carvalho M.F."/>
        </authorList>
    </citation>
    <scope>NUCLEOTIDE SEQUENCE [LARGE SCALE GENOMIC DNA]</scope>
    <source>
        <strain evidence="6 7">CT-R113</strain>
    </source>
</reference>
<dbReference type="PANTHER" id="PTHR30024:SF47">
    <property type="entry name" value="TAURINE-BINDING PERIPLASMIC PROTEIN"/>
    <property type="match status" value="1"/>
</dbReference>
<comment type="similarity">
    <text evidence="2">Belongs to the bacterial solute-binding protein SsuA/TauA family.</text>
</comment>
<evidence type="ECO:0000313" key="6">
    <source>
        <dbReference type="EMBL" id="MEE2040280.1"/>
    </source>
</evidence>
<dbReference type="InterPro" id="IPR015168">
    <property type="entry name" value="SsuA/THI5"/>
</dbReference>
<keyword evidence="7" id="KW-1185">Reference proteome</keyword>
<proteinExistence type="inferred from homology"/>
<organism evidence="6 7">
    <name type="scientific">Nocardiopsis codii</name>
    <dbReference type="NCBI Taxonomy" id="3065942"/>
    <lineage>
        <taxon>Bacteria</taxon>
        <taxon>Bacillati</taxon>
        <taxon>Actinomycetota</taxon>
        <taxon>Actinomycetes</taxon>
        <taxon>Streptosporangiales</taxon>
        <taxon>Nocardiopsidaceae</taxon>
        <taxon>Nocardiopsis</taxon>
    </lineage>
</organism>
<protein>
    <submittedName>
        <fullName evidence="6">ABC transporter substrate-binding protein</fullName>
    </submittedName>
</protein>
<evidence type="ECO:0000259" key="5">
    <source>
        <dbReference type="Pfam" id="PF09084"/>
    </source>
</evidence>
<dbReference type="PROSITE" id="PS51257">
    <property type="entry name" value="PROKAR_LIPOPROTEIN"/>
    <property type="match status" value="1"/>
</dbReference>
<evidence type="ECO:0000256" key="4">
    <source>
        <dbReference type="SAM" id="SignalP"/>
    </source>
</evidence>
<feature type="chain" id="PRO_5047102688" evidence="4">
    <location>
        <begin position="34"/>
        <end position="332"/>
    </location>
</feature>
<dbReference type="EMBL" id="JAUZMY010000027">
    <property type="protein sequence ID" value="MEE2040280.1"/>
    <property type="molecule type" value="Genomic_DNA"/>
</dbReference>
<comment type="subcellular location">
    <subcellularLocation>
        <location evidence="1">Periplasm</location>
    </subcellularLocation>
</comment>
<comment type="caution">
    <text evidence="6">The sequence shown here is derived from an EMBL/GenBank/DDBJ whole genome shotgun (WGS) entry which is preliminary data.</text>
</comment>
<dbReference type="Pfam" id="PF09084">
    <property type="entry name" value="NMT1"/>
    <property type="match status" value="1"/>
</dbReference>
<gene>
    <name evidence="6" type="ORF">Q8791_23975</name>
</gene>
<evidence type="ECO:0000256" key="1">
    <source>
        <dbReference type="ARBA" id="ARBA00004418"/>
    </source>
</evidence>
<accession>A0ABU7KDH3</accession>
<evidence type="ECO:0000256" key="3">
    <source>
        <dbReference type="ARBA" id="ARBA00022729"/>
    </source>
</evidence>
<dbReference type="Proteomes" id="UP001356095">
    <property type="component" value="Unassembled WGS sequence"/>
</dbReference>